<dbReference type="RefSeq" id="WP_379821602.1">
    <property type="nucleotide sequence ID" value="NZ_JBHUMD010000026.1"/>
</dbReference>
<dbReference type="Proteomes" id="UP001597480">
    <property type="component" value="Unassembled WGS sequence"/>
</dbReference>
<keyword evidence="5" id="KW-0547">Nucleotide-binding</keyword>
<dbReference type="Gene3D" id="3.30.565.10">
    <property type="entry name" value="Histidine kinase-like ATPase, C-terminal domain"/>
    <property type="match status" value="1"/>
</dbReference>
<dbReference type="PANTHER" id="PTHR43547:SF2">
    <property type="entry name" value="HYBRID SIGNAL TRANSDUCTION HISTIDINE KINASE C"/>
    <property type="match status" value="1"/>
</dbReference>
<dbReference type="InterPro" id="IPR036890">
    <property type="entry name" value="HATPase_C_sf"/>
</dbReference>
<dbReference type="EMBL" id="JBHUMD010000026">
    <property type="protein sequence ID" value="MFD2602954.1"/>
    <property type="molecule type" value="Genomic_DNA"/>
</dbReference>
<evidence type="ECO:0000256" key="2">
    <source>
        <dbReference type="ARBA" id="ARBA00012438"/>
    </source>
</evidence>
<feature type="domain" description="Histidine kinase" evidence="4">
    <location>
        <begin position="1"/>
        <end position="54"/>
    </location>
</feature>
<reference evidence="6" key="1">
    <citation type="journal article" date="2019" name="Int. J. Syst. Evol. Microbiol.">
        <title>The Global Catalogue of Microorganisms (GCM) 10K type strain sequencing project: providing services to taxonomists for standard genome sequencing and annotation.</title>
        <authorList>
            <consortium name="The Broad Institute Genomics Platform"/>
            <consortium name="The Broad Institute Genome Sequencing Center for Infectious Disease"/>
            <person name="Wu L."/>
            <person name="Ma J."/>
        </authorList>
    </citation>
    <scope>NUCLEOTIDE SEQUENCE [LARGE SCALE GENOMIC DNA]</scope>
    <source>
        <strain evidence="6">KCTC 42107</strain>
    </source>
</reference>
<evidence type="ECO:0000313" key="6">
    <source>
        <dbReference type="Proteomes" id="UP001597480"/>
    </source>
</evidence>
<gene>
    <name evidence="5" type="ORF">ACFSR3_12875</name>
</gene>
<dbReference type="EC" id="2.7.13.3" evidence="2"/>
<accession>A0ABW5NXW6</accession>
<organism evidence="5 6">
    <name type="scientific">Flavobacterium suzhouense</name>
    <dbReference type="NCBI Taxonomy" id="1529638"/>
    <lineage>
        <taxon>Bacteria</taxon>
        <taxon>Pseudomonadati</taxon>
        <taxon>Bacteroidota</taxon>
        <taxon>Flavobacteriia</taxon>
        <taxon>Flavobacteriales</taxon>
        <taxon>Flavobacteriaceae</taxon>
        <taxon>Flavobacterium</taxon>
    </lineage>
</organism>
<comment type="catalytic activity">
    <reaction evidence="1">
        <text>ATP + protein L-histidine = ADP + protein N-phospho-L-histidine.</text>
        <dbReference type="EC" id="2.7.13.3"/>
    </reaction>
</comment>
<evidence type="ECO:0000256" key="3">
    <source>
        <dbReference type="ARBA" id="ARBA00022553"/>
    </source>
</evidence>
<dbReference type="GO" id="GO:0005524">
    <property type="term" value="F:ATP binding"/>
    <property type="evidence" value="ECO:0007669"/>
    <property type="project" value="UniProtKB-KW"/>
</dbReference>
<proteinExistence type="predicted"/>
<protein>
    <recommendedName>
        <fullName evidence="2">histidine kinase</fullName>
        <ecNumber evidence="2">2.7.13.3</ecNumber>
    </recommendedName>
</protein>
<evidence type="ECO:0000259" key="4">
    <source>
        <dbReference type="PROSITE" id="PS50109"/>
    </source>
</evidence>
<dbReference type="SUPFAM" id="SSF55874">
    <property type="entry name" value="ATPase domain of HSP90 chaperone/DNA topoisomerase II/histidine kinase"/>
    <property type="match status" value="1"/>
</dbReference>
<sequence>MFKPFVRLHSKSKYEGNGLGLALCKRIVGWHNGTIEAVSRSSGAEFVICLPLEKTAKSI</sequence>
<dbReference type="PANTHER" id="PTHR43547">
    <property type="entry name" value="TWO-COMPONENT HISTIDINE KINASE"/>
    <property type="match status" value="1"/>
</dbReference>
<comment type="caution">
    <text evidence="5">The sequence shown here is derived from an EMBL/GenBank/DDBJ whole genome shotgun (WGS) entry which is preliminary data.</text>
</comment>
<name>A0ABW5NXW6_9FLAO</name>
<keyword evidence="3" id="KW-0597">Phosphoprotein</keyword>
<evidence type="ECO:0000313" key="5">
    <source>
        <dbReference type="EMBL" id="MFD2602954.1"/>
    </source>
</evidence>
<dbReference type="Pfam" id="PF02518">
    <property type="entry name" value="HATPase_c"/>
    <property type="match status" value="1"/>
</dbReference>
<dbReference type="InterPro" id="IPR005467">
    <property type="entry name" value="His_kinase_dom"/>
</dbReference>
<keyword evidence="5" id="KW-0067">ATP-binding</keyword>
<keyword evidence="6" id="KW-1185">Reference proteome</keyword>
<dbReference type="InterPro" id="IPR004358">
    <property type="entry name" value="Sig_transdc_His_kin-like_C"/>
</dbReference>
<evidence type="ECO:0000256" key="1">
    <source>
        <dbReference type="ARBA" id="ARBA00000085"/>
    </source>
</evidence>
<dbReference type="PROSITE" id="PS50109">
    <property type="entry name" value="HIS_KIN"/>
    <property type="match status" value="1"/>
</dbReference>
<dbReference type="InterPro" id="IPR003594">
    <property type="entry name" value="HATPase_dom"/>
</dbReference>
<dbReference type="PRINTS" id="PR00344">
    <property type="entry name" value="BCTRLSENSOR"/>
</dbReference>